<evidence type="ECO:0000313" key="2">
    <source>
        <dbReference type="EMBL" id="KAJ1180194.1"/>
    </source>
</evidence>
<protein>
    <submittedName>
        <fullName evidence="2">Uncharacterized protein</fullName>
    </submittedName>
</protein>
<reference evidence="2" key="1">
    <citation type="journal article" date="2022" name="bioRxiv">
        <title>Sequencing and chromosome-scale assembly of the giantPleurodeles waltlgenome.</title>
        <authorList>
            <person name="Brown T."/>
            <person name="Elewa A."/>
            <person name="Iarovenko S."/>
            <person name="Subramanian E."/>
            <person name="Araus A.J."/>
            <person name="Petzold A."/>
            <person name="Susuki M."/>
            <person name="Suzuki K.-i.T."/>
            <person name="Hayashi T."/>
            <person name="Toyoda A."/>
            <person name="Oliveira C."/>
            <person name="Osipova E."/>
            <person name="Leigh N.D."/>
            <person name="Simon A."/>
            <person name="Yun M.H."/>
        </authorList>
    </citation>
    <scope>NUCLEOTIDE SEQUENCE</scope>
    <source>
        <strain evidence="2">20211129_DDA</strain>
        <tissue evidence="2">Liver</tissue>
    </source>
</reference>
<evidence type="ECO:0000256" key="1">
    <source>
        <dbReference type="SAM" id="MobiDB-lite"/>
    </source>
</evidence>
<accession>A0AAV7TVJ2</accession>
<gene>
    <name evidence="2" type="ORF">NDU88_005416</name>
</gene>
<dbReference type="AlphaFoldDB" id="A0AAV7TVJ2"/>
<sequence>MISPLRAEINGCPGGCTVGGSGPGAHARGTRDLLRLGGGMRLGQTGNPEAALGETGEGTLGLEGRPAAAT</sequence>
<name>A0AAV7TVJ2_PLEWA</name>
<evidence type="ECO:0000313" key="3">
    <source>
        <dbReference type="Proteomes" id="UP001066276"/>
    </source>
</evidence>
<proteinExistence type="predicted"/>
<dbReference type="Proteomes" id="UP001066276">
    <property type="component" value="Chromosome 3_2"/>
</dbReference>
<feature type="compositionally biased region" description="Low complexity" evidence="1">
    <location>
        <begin position="42"/>
        <end position="54"/>
    </location>
</feature>
<dbReference type="EMBL" id="JANPWB010000006">
    <property type="protein sequence ID" value="KAJ1180194.1"/>
    <property type="molecule type" value="Genomic_DNA"/>
</dbReference>
<comment type="caution">
    <text evidence="2">The sequence shown here is derived from an EMBL/GenBank/DDBJ whole genome shotgun (WGS) entry which is preliminary data.</text>
</comment>
<feature type="region of interest" description="Disordered" evidence="1">
    <location>
        <begin position="42"/>
        <end position="70"/>
    </location>
</feature>
<keyword evidence="3" id="KW-1185">Reference proteome</keyword>
<organism evidence="2 3">
    <name type="scientific">Pleurodeles waltl</name>
    <name type="common">Iberian ribbed newt</name>
    <dbReference type="NCBI Taxonomy" id="8319"/>
    <lineage>
        <taxon>Eukaryota</taxon>
        <taxon>Metazoa</taxon>
        <taxon>Chordata</taxon>
        <taxon>Craniata</taxon>
        <taxon>Vertebrata</taxon>
        <taxon>Euteleostomi</taxon>
        <taxon>Amphibia</taxon>
        <taxon>Batrachia</taxon>
        <taxon>Caudata</taxon>
        <taxon>Salamandroidea</taxon>
        <taxon>Salamandridae</taxon>
        <taxon>Pleurodelinae</taxon>
        <taxon>Pleurodeles</taxon>
    </lineage>
</organism>